<accession>A0A9Q1JVR2</accession>
<dbReference type="Proteomes" id="UP001153076">
    <property type="component" value="Unassembled WGS sequence"/>
</dbReference>
<name>A0A9Q1JVR2_9CARY</name>
<sequence>MFIVPVRDTGCIYPGTFNVASFMASDVGRCLPGTFSTLVKVGAIFLPISFMLAKNFDAYELPSEAFSSPGMDVPTDLDLDNLPDPETMLPYHHVLTRYGTGSEVLPPGRCNLSEKNTTCALCEWWYKMFISLTCSPHANDSKRKQSDLFHMNISKDKGKLGSKPKLTIVRSEKPLEPFVPLMEDGSYNVKILGIDVAIPAMPIPSIPIQSIMLLPQVIELLSEGAENIMDILDAEPNPTECMGESDDVSFKEELAHIPLPSGSQYFPLIGRIPSFGKDLFNNGLTLNGSKGVCSPNKDEVESILAILTAFMPPPFIDITPLDSKFEGLTNQACDFKDLQQSYFDKLDEASHQLTTKGAHYEVKAAELKHVESRHEKLLKEHQLLEDQMKYLNS</sequence>
<dbReference type="EMBL" id="JAKOGI010000661">
    <property type="protein sequence ID" value="KAJ8431796.1"/>
    <property type="molecule type" value="Genomic_DNA"/>
</dbReference>
<organism evidence="1 2">
    <name type="scientific">Carnegiea gigantea</name>
    <dbReference type="NCBI Taxonomy" id="171969"/>
    <lineage>
        <taxon>Eukaryota</taxon>
        <taxon>Viridiplantae</taxon>
        <taxon>Streptophyta</taxon>
        <taxon>Embryophyta</taxon>
        <taxon>Tracheophyta</taxon>
        <taxon>Spermatophyta</taxon>
        <taxon>Magnoliopsida</taxon>
        <taxon>eudicotyledons</taxon>
        <taxon>Gunneridae</taxon>
        <taxon>Pentapetalae</taxon>
        <taxon>Caryophyllales</taxon>
        <taxon>Cactineae</taxon>
        <taxon>Cactaceae</taxon>
        <taxon>Cactoideae</taxon>
        <taxon>Echinocereeae</taxon>
        <taxon>Carnegiea</taxon>
    </lineage>
</organism>
<protein>
    <submittedName>
        <fullName evidence="1">Uncharacterized protein</fullName>
    </submittedName>
</protein>
<dbReference type="OrthoDB" id="6205933at2759"/>
<evidence type="ECO:0000313" key="2">
    <source>
        <dbReference type="Proteomes" id="UP001153076"/>
    </source>
</evidence>
<evidence type="ECO:0000313" key="1">
    <source>
        <dbReference type="EMBL" id="KAJ8431796.1"/>
    </source>
</evidence>
<gene>
    <name evidence="1" type="ORF">Cgig2_027964</name>
</gene>
<proteinExistence type="predicted"/>
<comment type="caution">
    <text evidence="1">The sequence shown here is derived from an EMBL/GenBank/DDBJ whole genome shotgun (WGS) entry which is preliminary data.</text>
</comment>
<reference evidence="1" key="1">
    <citation type="submission" date="2022-04" db="EMBL/GenBank/DDBJ databases">
        <title>Carnegiea gigantea Genome sequencing and assembly v2.</title>
        <authorList>
            <person name="Copetti D."/>
            <person name="Sanderson M.J."/>
            <person name="Burquez A."/>
            <person name="Wojciechowski M.F."/>
        </authorList>
    </citation>
    <scope>NUCLEOTIDE SEQUENCE</scope>
    <source>
        <strain evidence="1">SGP5-SGP5p</strain>
        <tissue evidence="1">Aerial part</tissue>
    </source>
</reference>
<keyword evidence="2" id="KW-1185">Reference proteome</keyword>
<dbReference type="AlphaFoldDB" id="A0A9Q1JVR2"/>